<accession>A0A235F7U4</accession>
<sequence>MNLWVAIFVTSMMMLGFVIGYIANKVYNRSVRLGFITTLAALIVPVCAFLIIIYFYGIYQGGHSIKFRW</sequence>
<organism evidence="2 3">
    <name type="scientific">Fictibacillus aquaticus</name>
    <dbReference type="NCBI Taxonomy" id="2021314"/>
    <lineage>
        <taxon>Bacteria</taxon>
        <taxon>Bacillati</taxon>
        <taxon>Bacillota</taxon>
        <taxon>Bacilli</taxon>
        <taxon>Bacillales</taxon>
        <taxon>Fictibacillaceae</taxon>
        <taxon>Fictibacillus</taxon>
    </lineage>
</organism>
<dbReference type="EMBL" id="NOII01000003">
    <property type="protein sequence ID" value="OYD57380.1"/>
    <property type="molecule type" value="Genomic_DNA"/>
</dbReference>
<evidence type="ECO:0000313" key="3">
    <source>
        <dbReference type="Proteomes" id="UP000215059"/>
    </source>
</evidence>
<dbReference type="Proteomes" id="UP000215059">
    <property type="component" value="Unassembled WGS sequence"/>
</dbReference>
<protein>
    <submittedName>
        <fullName evidence="2">Uncharacterized protein</fullName>
    </submittedName>
</protein>
<comment type="caution">
    <text evidence="2">The sequence shown here is derived from an EMBL/GenBank/DDBJ whole genome shotgun (WGS) entry which is preliminary data.</text>
</comment>
<feature type="transmembrane region" description="Helical" evidence="1">
    <location>
        <begin position="6"/>
        <end position="23"/>
    </location>
</feature>
<keyword evidence="1" id="KW-1133">Transmembrane helix</keyword>
<reference evidence="2 3" key="1">
    <citation type="submission" date="2017-07" db="EMBL/GenBank/DDBJ databases">
        <title>Fictibacillus sp. nov. GDSW-R2A3 Genome sequencing and assembly.</title>
        <authorList>
            <person name="Mayilraj S."/>
        </authorList>
    </citation>
    <scope>NUCLEOTIDE SEQUENCE [LARGE SCALE GENOMIC DNA]</scope>
    <source>
        <strain evidence="2 3">GDSW-R2A3</strain>
    </source>
</reference>
<gene>
    <name evidence="2" type="ORF">CGZ90_11915</name>
</gene>
<feature type="transmembrane region" description="Helical" evidence="1">
    <location>
        <begin position="35"/>
        <end position="59"/>
    </location>
</feature>
<proteinExistence type="predicted"/>
<keyword evidence="1" id="KW-0812">Transmembrane</keyword>
<dbReference type="RefSeq" id="WP_094252729.1">
    <property type="nucleotide sequence ID" value="NZ_JBHLXL010000001.1"/>
</dbReference>
<evidence type="ECO:0000256" key="1">
    <source>
        <dbReference type="SAM" id="Phobius"/>
    </source>
</evidence>
<keyword evidence="1" id="KW-0472">Membrane</keyword>
<evidence type="ECO:0000313" key="2">
    <source>
        <dbReference type="EMBL" id="OYD57380.1"/>
    </source>
</evidence>
<keyword evidence="3" id="KW-1185">Reference proteome</keyword>
<name>A0A235F7U4_9BACL</name>
<dbReference type="AlphaFoldDB" id="A0A235F7U4"/>